<feature type="transmembrane region" description="Helical" evidence="7">
    <location>
        <begin position="83"/>
        <end position="106"/>
    </location>
</feature>
<feature type="transmembrane region" description="Helical" evidence="7">
    <location>
        <begin position="118"/>
        <end position="140"/>
    </location>
</feature>
<evidence type="ECO:0000256" key="7">
    <source>
        <dbReference type="SAM" id="Phobius"/>
    </source>
</evidence>
<feature type="transmembrane region" description="Helical" evidence="7">
    <location>
        <begin position="15"/>
        <end position="37"/>
    </location>
</feature>
<reference evidence="8" key="1">
    <citation type="journal article" date="2020" name="mSystems">
        <title>Genome- and Community-Level Interaction Insights into Carbon Utilization and Element Cycling Functions of Hydrothermarchaeota in Hydrothermal Sediment.</title>
        <authorList>
            <person name="Zhou Z."/>
            <person name="Liu Y."/>
            <person name="Xu W."/>
            <person name="Pan J."/>
            <person name="Luo Z.H."/>
            <person name="Li M."/>
        </authorList>
    </citation>
    <scope>NUCLEOTIDE SEQUENCE [LARGE SCALE GENOMIC DNA]</scope>
    <source>
        <strain evidence="8">SpSt-716</strain>
    </source>
</reference>
<dbReference type="PANTHER" id="PTHR43299">
    <property type="entry name" value="UPF0718 PROTEIN YRAQ"/>
    <property type="match status" value="1"/>
</dbReference>
<organism evidence="8">
    <name type="scientific">Candidatus Caldatribacterium californiense</name>
    <dbReference type="NCBI Taxonomy" id="1454726"/>
    <lineage>
        <taxon>Bacteria</taxon>
        <taxon>Pseudomonadati</taxon>
        <taxon>Atribacterota</taxon>
        <taxon>Atribacteria</taxon>
        <taxon>Atribacterales</taxon>
        <taxon>Candidatus Caldatribacteriaceae</taxon>
        <taxon>Candidatus Caldatribacterium</taxon>
    </lineage>
</organism>
<evidence type="ECO:0000256" key="3">
    <source>
        <dbReference type="ARBA" id="ARBA00022475"/>
    </source>
</evidence>
<keyword evidence="3" id="KW-1003">Cell membrane</keyword>
<gene>
    <name evidence="8" type="ORF">ENU96_03900</name>
</gene>
<dbReference type="GO" id="GO:0005886">
    <property type="term" value="C:plasma membrane"/>
    <property type="evidence" value="ECO:0007669"/>
    <property type="project" value="UniProtKB-SubCell"/>
</dbReference>
<accession>A0A7V4DGE5</accession>
<feature type="transmembrane region" description="Helical" evidence="7">
    <location>
        <begin position="193"/>
        <end position="211"/>
    </location>
</feature>
<dbReference type="PANTHER" id="PTHR43299:SF1">
    <property type="entry name" value="UPF0718 PROTEIN YRAQ"/>
    <property type="match status" value="1"/>
</dbReference>
<evidence type="ECO:0000256" key="2">
    <source>
        <dbReference type="ARBA" id="ARBA00006386"/>
    </source>
</evidence>
<feature type="transmembrane region" description="Helical" evidence="7">
    <location>
        <begin position="298"/>
        <end position="315"/>
    </location>
</feature>
<feature type="transmembrane region" description="Helical" evidence="7">
    <location>
        <begin position="223"/>
        <end position="245"/>
    </location>
</feature>
<protein>
    <submittedName>
        <fullName evidence="8">Permease</fullName>
    </submittedName>
</protein>
<sequence>MRDVVVAGLLALKDYVATHVLTCLVPAFLLAGGIVSFVNREVILEYLGEKRSKLSSFFLASIASFFVAACSCTVIPVASGLYFGGATIGVAFIILWVAPATNILALTYTGSLLGASMALARVVAAIIMAFLVGSIMSFAFQKERHTAPVFSEGSGQPKGAILERRSILLLFFVLLSLLLPNYLIRSGPYLHKVILWAALTVLFAVYAKFAFPPKAIREWLRETLWFVRLIFPLLLLGVFVVGVIGKLLPETWIRTWLGGNSIRSSFLATLIGAISYFATLTEAPFVSTLMKLGMGKGPALALLLTGPGLSLPNWLAIARVFGGKKAFVYVATIVLLGTVVGWFFGNFIFAP</sequence>
<proteinExistence type="inferred from homology"/>
<comment type="subcellular location">
    <subcellularLocation>
        <location evidence="1">Cell membrane</location>
        <topology evidence="1">Multi-pass membrane protein</topology>
    </subcellularLocation>
</comment>
<name>A0A7V4DGE5_9BACT</name>
<evidence type="ECO:0000256" key="6">
    <source>
        <dbReference type="ARBA" id="ARBA00023136"/>
    </source>
</evidence>
<comment type="similarity">
    <text evidence="2">Belongs to the UPF0718 family.</text>
</comment>
<dbReference type="Pfam" id="PF03773">
    <property type="entry name" value="ArsP_1"/>
    <property type="match status" value="1"/>
</dbReference>
<feature type="transmembrane region" description="Helical" evidence="7">
    <location>
        <begin position="167"/>
        <end position="184"/>
    </location>
</feature>
<feature type="transmembrane region" description="Helical" evidence="7">
    <location>
        <begin position="57"/>
        <end position="77"/>
    </location>
</feature>
<dbReference type="InterPro" id="IPR005524">
    <property type="entry name" value="DUF318"/>
</dbReference>
<evidence type="ECO:0000256" key="5">
    <source>
        <dbReference type="ARBA" id="ARBA00022989"/>
    </source>
</evidence>
<dbReference type="AlphaFoldDB" id="A0A7V4DGE5"/>
<evidence type="ECO:0000256" key="4">
    <source>
        <dbReference type="ARBA" id="ARBA00022692"/>
    </source>
</evidence>
<keyword evidence="6 7" id="KW-0472">Membrane</keyword>
<evidence type="ECO:0000256" key="1">
    <source>
        <dbReference type="ARBA" id="ARBA00004651"/>
    </source>
</evidence>
<feature type="transmembrane region" description="Helical" evidence="7">
    <location>
        <begin position="327"/>
        <end position="349"/>
    </location>
</feature>
<comment type="caution">
    <text evidence="8">The sequence shown here is derived from an EMBL/GenBank/DDBJ whole genome shotgun (WGS) entry which is preliminary data.</text>
</comment>
<keyword evidence="4 7" id="KW-0812">Transmembrane</keyword>
<evidence type="ECO:0000313" key="8">
    <source>
        <dbReference type="EMBL" id="HGI74806.1"/>
    </source>
</evidence>
<dbReference type="EMBL" id="DTEN01000152">
    <property type="protein sequence ID" value="HGI74806.1"/>
    <property type="molecule type" value="Genomic_DNA"/>
</dbReference>
<keyword evidence="5 7" id="KW-1133">Transmembrane helix</keyword>
<feature type="transmembrane region" description="Helical" evidence="7">
    <location>
        <begin position="266"/>
        <end position="286"/>
    </location>
</feature>